<gene>
    <name evidence="2" type="ORF">HX826_01925</name>
</gene>
<dbReference type="Proteomes" id="UP000546584">
    <property type="component" value="Unassembled WGS sequence"/>
</dbReference>
<evidence type="ECO:0000313" key="3">
    <source>
        <dbReference type="Proteomes" id="UP000546584"/>
    </source>
</evidence>
<protein>
    <submittedName>
        <fullName evidence="2">Uncharacterized protein</fullName>
    </submittedName>
</protein>
<feature type="transmembrane region" description="Helical" evidence="1">
    <location>
        <begin position="361"/>
        <end position="379"/>
    </location>
</feature>
<name>A0AAJ3H022_9PSED</name>
<proteinExistence type="predicted"/>
<keyword evidence="1" id="KW-0812">Transmembrane</keyword>
<organism evidence="2 3">
    <name type="scientific">Pseudomonas yamanorum</name>
    <dbReference type="NCBI Taxonomy" id="515393"/>
    <lineage>
        <taxon>Bacteria</taxon>
        <taxon>Pseudomonadati</taxon>
        <taxon>Pseudomonadota</taxon>
        <taxon>Gammaproteobacteria</taxon>
        <taxon>Pseudomonadales</taxon>
        <taxon>Pseudomonadaceae</taxon>
        <taxon>Pseudomonas</taxon>
    </lineage>
</organism>
<dbReference type="EMBL" id="JACAQR010000003">
    <property type="protein sequence ID" value="NWD40603.1"/>
    <property type="molecule type" value="Genomic_DNA"/>
</dbReference>
<comment type="caution">
    <text evidence="2">The sequence shown here is derived from an EMBL/GenBank/DDBJ whole genome shotgun (WGS) entry which is preliminary data.</text>
</comment>
<evidence type="ECO:0000256" key="1">
    <source>
        <dbReference type="SAM" id="Phobius"/>
    </source>
</evidence>
<evidence type="ECO:0000313" key="2">
    <source>
        <dbReference type="EMBL" id="NWD40603.1"/>
    </source>
</evidence>
<reference evidence="2 3" key="1">
    <citation type="submission" date="2020-04" db="EMBL/GenBank/DDBJ databases">
        <title>Molecular characterization of pseudomonads from Agaricus bisporus reveal novel blotch 2 pathogens in Western Europe.</title>
        <authorList>
            <person name="Taparia T."/>
            <person name="Krijger M."/>
            <person name="Haynes E."/>
            <person name="Elpinstone J.G."/>
            <person name="Noble R."/>
            <person name="Van Der Wolf J."/>
        </authorList>
    </citation>
    <scope>NUCLEOTIDE SEQUENCE [LARGE SCALE GENOMIC DNA]</scope>
    <source>
        <strain evidence="2 3">IPO3753</strain>
    </source>
</reference>
<dbReference type="RefSeq" id="WP_177025326.1">
    <property type="nucleotide sequence ID" value="NZ_JACAQR010000003.1"/>
</dbReference>
<accession>A0AAJ3H022</accession>
<feature type="transmembrane region" description="Helical" evidence="1">
    <location>
        <begin position="131"/>
        <end position="152"/>
    </location>
</feature>
<sequence>MSIENSVAEPVAVPECDDPEAKPFALNERNRRLILDAQKKYRRRKRLERRIEFSWLSWLFDEFPSDEMYRPPLGERRNTRQEMAYHRFRQMMSWSFWSGIKSSTGIKLAAVAGLVAGFLQAAPLLKGAEVAVGPFGWLLVSGGFYVLAVLWFEWRCPVLLKRTLAGKQEYLGIEGRRWLLALVEDELRRWWGIKTYDLKAGRAQGSADTYQVALGIVQYGNVSAYGGFYDFAAARIEHALDEYAQLTSTIIWRDEGRPEELHRFSPSYRLSPLNMPLRSLYLSIIDESTVKTAKVGKEGDLAIRWFDTPLTFITALPTHRNLTVSAYTEGLVYLFRTDSSALMFTRIVAQWQNSMRPLSRLVLLGLFSAGGACFLWFVLQQLKILAPILL</sequence>
<dbReference type="AlphaFoldDB" id="A0AAJ3H022"/>
<keyword evidence="1" id="KW-1133">Transmembrane helix</keyword>
<keyword evidence="1" id="KW-0472">Membrane</keyword>